<evidence type="ECO:0000313" key="2">
    <source>
        <dbReference type="Proteomes" id="UP000694892"/>
    </source>
</evidence>
<name>A0A974HFD0_XENLA</name>
<sequence>MFSRKKMNTALQENVTTMGLLEINWQLGLAIGYNPFMGVDCCQTSPSPHIMQPSPSLSAHSEDQFIFAFLML</sequence>
<evidence type="ECO:0000313" key="1">
    <source>
        <dbReference type="EMBL" id="OCT75962.1"/>
    </source>
</evidence>
<reference evidence="2" key="1">
    <citation type="journal article" date="2016" name="Nature">
        <title>Genome evolution in the allotetraploid frog Xenopus laevis.</title>
        <authorList>
            <person name="Session A.M."/>
            <person name="Uno Y."/>
            <person name="Kwon T."/>
            <person name="Chapman J.A."/>
            <person name="Toyoda A."/>
            <person name="Takahashi S."/>
            <person name="Fukui A."/>
            <person name="Hikosaka A."/>
            <person name="Suzuki A."/>
            <person name="Kondo M."/>
            <person name="van Heeringen S.J."/>
            <person name="Quigley I."/>
            <person name="Heinz S."/>
            <person name="Ogino H."/>
            <person name="Ochi H."/>
            <person name="Hellsten U."/>
            <person name="Lyons J.B."/>
            <person name="Simakov O."/>
            <person name="Putnam N."/>
            <person name="Stites J."/>
            <person name="Kuroki Y."/>
            <person name="Tanaka T."/>
            <person name="Michiue T."/>
            <person name="Watanabe M."/>
            <person name="Bogdanovic O."/>
            <person name="Lister R."/>
            <person name="Georgiou G."/>
            <person name="Paranjpe S.S."/>
            <person name="van Kruijsbergen I."/>
            <person name="Shu S."/>
            <person name="Carlson J."/>
            <person name="Kinoshita T."/>
            <person name="Ohta Y."/>
            <person name="Mawaribuchi S."/>
            <person name="Jenkins J."/>
            <person name="Grimwood J."/>
            <person name="Schmutz J."/>
            <person name="Mitros T."/>
            <person name="Mozaffari S.V."/>
            <person name="Suzuki Y."/>
            <person name="Haramoto Y."/>
            <person name="Yamamoto T.S."/>
            <person name="Takagi C."/>
            <person name="Heald R."/>
            <person name="Miller K."/>
            <person name="Haudenschild C."/>
            <person name="Kitzman J."/>
            <person name="Nakayama T."/>
            <person name="Izutsu Y."/>
            <person name="Robert J."/>
            <person name="Fortriede J."/>
            <person name="Burns K."/>
            <person name="Lotay V."/>
            <person name="Karimi K."/>
            <person name="Yasuoka Y."/>
            <person name="Dichmann D.S."/>
            <person name="Flajnik M.F."/>
            <person name="Houston D.W."/>
            <person name="Shendure J."/>
            <person name="DuPasquier L."/>
            <person name="Vize P.D."/>
            <person name="Zorn A.M."/>
            <person name="Ito M."/>
            <person name="Marcotte E.M."/>
            <person name="Wallingford J.B."/>
            <person name="Ito Y."/>
            <person name="Asashima M."/>
            <person name="Ueno N."/>
            <person name="Matsuda Y."/>
            <person name="Veenstra G.J."/>
            <person name="Fujiyama A."/>
            <person name="Harland R.M."/>
            <person name="Taira M."/>
            <person name="Rokhsar D.S."/>
        </authorList>
    </citation>
    <scope>NUCLEOTIDE SEQUENCE [LARGE SCALE GENOMIC DNA]</scope>
    <source>
        <strain evidence="2">J</strain>
    </source>
</reference>
<protein>
    <submittedName>
        <fullName evidence="1">Uncharacterized protein</fullName>
    </submittedName>
</protein>
<proteinExistence type="predicted"/>
<dbReference type="Proteomes" id="UP000694892">
    <property type="component" value="Chromosome 6L"/>
</dbReference>
<dbReference type="EMBL" id="CM004476">
    <property type="protein sequence ID" value="OCT75962.1"/>
    <property type="molecule type" value="Genomic_DNA"/>
</dbReference>
<accession>A0A974HFD0</accession>
<dbReference type="AlphaFoldDB" id="A0A974HFD0"/>
<gene>
    <name evidence="1" type="ORF">XELAEV_18031148mg</name>
</gene>
<organism evidence="1 2">
    <name type="scientific">Xenopus laevis</name>
    <name type="common">African clawed frog</name>
    <dbReference type="NCBI Taxonomy" id="8355"/>
    <lineage>
        <taxon>Eukaryota</taxon>
        <taxon>Metazoa</taxon>
        <taxon>Chordata</taxon>
        <taxon>Craniata</taxon>
        <taxon>Vertebrata</taxon>
        <taxon>Euteleostomi</taxon>
        <taxon>Amphibia</taxon>
        <taxon>Batrachia</taxon>
        <taxon>Anura</taxon>
        <taxon>Pipoidea</taxon>
        <taxon>Pipidae</taxon>
        <taxon>Xenopodinae</taxon>
        <taxon>Xenopus</taxon>
        <taxon>Xenopus</taxon>
    </lineage>
</organism>